<dbReference type="InterPro" id="IPR028082">
    <property type="entry name" value="Peripla_BP_I"/>
</dbReference>
<keyword evidence="1" id="KW-0805">Transcription regulation</keyword>
<gene>
    <name evidence="5" type="primary">purR_58</name>
    <name evidence="5" type="ORF">SDC9_142301</name>
</gene>
<keyword evidence="3" id="KW-0804">Transcription</keyword>
<proteinExistence type="predicted"/>
<feature type="domain" description="Transcriptional regulator LacI/GalR-like sensor" evidence="4">
    <location>
        <begin position="7"/>
        <end position="138"/>
    </location>
</feature>
<dbReference type="PANTHER" id="PTHR30146">
    <property type="entry name" value="LACI-RELATED TRANSCRIPTIONAL REPRESSOR"/>
    <property type="match status" value="1"/>
</dbReference>
<dbReference type="AlphaFoldDB" id="A0A645E044"/>
<dbReference type="EMBL" id="VSSQ01041675">
    <property type="protein sequence ID" value="MPM95150.1"/>
    <property type="molecule type" value="Genomic_DNA"/>
</dbReference>
<keyword evidence="2" id="KW-0238">DNA-binding</keyword>
<accession>A0A645E044</accession>
<dbReference type="PANTHER" id="PTHR30146:SF109">
    <property type="entry name" value="HTH-TYPE TRANSCRIPTIONAL REGULATOR GALS"/>
    <property type="match status" value="1"/>
</dbReference>
<dbReference type="Gene3D" id="3.40.50.2300">
    <property type="match status" value="1"/>
</dbReference>
<reference evidence="5" key="1">
    <citation type="submission" date="2019-08" db="EMBL/GenBank/DDBJ databases">
        <authorList>
            <person name="Kucharzyk K."/>
            <person name="Murdoch R.W."/>
            <person name="Higgins S."/>
            <person name="Loffler F."/>
        </authorList>
    </citation>
    <scope>NUCLEOTIDE SEQUENCE</scope>
</reference>
<protein>
    <submittedName>
        <fullName evidence="5">HTH-type transcriptional repressor PurR</fullName>
    </submittedName>
</protein>
<evidence type="ECO:0000256" key="2">
    <source>
        <dbReference type="ARBA" id="ARBA00023125"/>
    </source>
</evidence>
<dbReference type="GO" id="GO:0003700">
    <property type="term" value="F:DNA-binding transcription factor activity"/>
    <property type="evidence" value="ECO:0007669"/>
    <property type="project" value="TreeGrafter"/>
</dbReference>
<dbReference type="Pfam" id="PF13377">
    <property type="entry name" value="Peripla_BP_3"/>
    <property type="match status" value="1"/>
</dbReference>
<evidence type="ECO:0000259" key="4">
    <source>
        <dbReference type="Pfam" id="PF13377"/>
    </source>
</evidence>
<name>A0A645E044_9ZZZZ</name>
<organism evidence="5">
    <name type="scientific">bioreactor metagenome</name>
    <dbReference type="NCBI Taxonomy" id="1076179"/>
    <lineage>
        <taxon>unclassified sequences</taxon>
        <taxon>metagenomes</taxon>
        <taxon>ecological metagenomes</taxon>
    </lineage>
</organism>
<evidence type="ECO:0000256" key="1">
    <source>
        <dbReference type="ARBA" id="ARBA00023015"/>
    </source>
</evidence>
<sequence length="147" mass="16441">MATYYQDFLAACKKYRLSTRYARLGKITTDWYDIGRDLTMELFSAEKRPTAILTPGITFSSGAWQGLSDLGLKIPDDVSFVGTNPIEACNPNMSGLFVPIRKIAEKAIDLVLNQFVPGKHLKQKTYEFPVEFIDAGSCRPILRTGNI</sequence>
<dbReference type="SUPFAM" id="SSF53822">
    <property type="entry name" value="Periplasmic binding protein-like I"/>
    <property type="match status" value="1"/>
</dbReference>
<dbReference type="GO" id="GO:0000976">
    <property type="term" value="F:transcription cis-regulatory region binding"/>
    <property type="evidence" value="ECO:0007669"/>
    <property type="project" value="TreeGrafter"/>
</dbReference>
<comment type="caution">
    <text evidence="5">The sequence shown here is derived from an EMBL/GenBank/DDBJ whole genome shotgun (WGS) entry which is preliminary data.</text>
</comment>
<evidence type="ECO:0000313" key="5">
    <source>
        <dbReference type="EMBL" id="MPM95150.1"/>
    </source>
</evidence>
<dbReference type="InterPro" id="IPR046335">
    <property type="entry name" value="LacI/GalR-like_sensor"/>
</dbReference>
<evidence type="ECO:0000256" key="3">
    <source>
        <dbReference type="ARBA" id="ARBA00023163"/>
    </source>
</evidence>